<feature type="transmembrane region" description="Helical" evidence="1">
    <location>
        <begin position="89"/>
        <end position="111"/>
    </location>
</feature>
<evidence type="ECO:0000256" key="1">
    <source>
        <dbReference type="SAM" id="Phobius"/>
    </source>
</evidence>
<feature type="transmembrane region" description="Helical" evidence="1">
    <location>
        <begin position="117"/>
        <end position="140"/>
    </location>
</feature>
<keyword evidence="1" id="KW-0812">Transmembrane</keyword>
<keyword evidence="1" id="KW-0472">Membrane</keyword>
<protein>
    <submittedName>
        <fullName evidence="2">Uncharacterized protein</fullName>
    </submittedName>
</protein>
<keyword evidence="3" id="KW-1185">Reference proteome</keyword>
<feature type="transmembrane region" description="Helical" evidence="1">
    <location>
        <begin position="59"/>
        <end position="82"/>
    </location>
</feature>
<reference evidence="2 3" key="1">
    <citation type="submission" date="2020-07" db="EMBL/GenBank/DDBJ databases">
        <title>Sequencing the genomes of 1000 actinobacteria strains.</title>
        <authorList>
            <person name="Klenk H.-P."/>
        </authorList>
    </citation>
    <scope>NUCLEOTIDE SEQUENCE [LARGE SCALE GENOMIC DNA]</scope>
    <source>
        <strain evidence="2 3">DSM 26341</strain>
    </source>
</reference>
<organism evidence="2 3">
    <name type="scientific">Spelaeicoccus albus</name>
    <dbReference type="NCBI Taxonomy" id="1280376"/>
    <lineage>
        <taxon>Bacteria</taxon>
        <taxon>Bacillati</taxon>
        <taxon>Actinomycetota</taxon>
        <taxon>Actinomycetes</taxon>
        <taxon>Micrococcales</taxon>
        <taxon>Brevibacteriaceae</taxon>
        <taxon>Spelaeicoccus</taxon>
    </lineage>
</organism>
<proteinExistence type="predicted"/>
<accession>A0A7Z0IHV1</accession>
<gene>
    <name evidence="2" type="ORF">BJY26_002187</name>
</gene>
<feature type="transmembrane region" description="Helical" evidence="1">
    <location>
        <begin position="20"/>
        <end position="39"/>
    </location>
</feature>
<sequence length="161" mass="16788">MFASTRSNTPESADRTRCRMLRICTIFAAALIDAGIWFAAVRVGDVQLVYAAGPETTAIGIASVVAAVVVTGALAWGLLAALGKITRHAAAVWTTIAVAVTAVSLISPLTTAQNRPAMTILVCMHVAAAVVVITGFRISASRTEGRRESRRRAHAVEAASS</sequence>
<dbReference type="EMBL" id="JACBZP010000001">
    <property type="protein sequence ID" value="NYI67881.1"/>
    <property type="molecule type" value="Genomic_DNA"/>
</dbReference>
<dbReference type="Pfam" id="PF19545">
    <property type="entry name" value="DUF6069"/>
    <property type="match status" value="1"/>
</dbReference>
<evidence type="ECO:0000313" key="3">
    <source>
        <dbReference type="Proteomes" id="UP000539111"/>
    </source>
</evidence>
<name>A0A7Z0IHV1_9MICO</name>
<dbReference type="AlphaFoldDB" id="A0A7Z0IHV1"/>
<dbReference type="InterPro" id="IPR045713">
    <property type="entry name" value="DUF6069"/>
</dbReference>
<keyword evidence="1" id="KW-1133">Transmembrane helix</keyword>
<dbReference type="Proteomes" id="UP000539111">
    <property type="component" value="Unassembled WGS sequence"/>
</dbReference>
<evidence type="ECO:0000313" key="2">
    <source>
        <dbReference type="EMBL" id="NYI67881.1"/>
    </source>
</evidence>
<dbReference type="RefSeq" id="WP_179428182.1">
    <property type="nucleotide sequence ID" value="NZ_JACBZP010000001.1"/>
</dbReference>
<comment type="caution">
    <text evidence="2">The sequence shown here is derived from an EMBL/GenBank/DDBJ whole genome shotgun (WGS) entry which is preliminary data.</text>
</comment>